<sequence>MGKLAALTIGIATALTFAPAANADARDASFVQSLPSVPLIPQAPGQSCDPNYSGACVPIASDVDCAGGSGNGPAYVKSPVRVIGKDIYGLDRDGNGIGCE</sequence>
<comment type="caution">
    <text evidence="2">The sequence shown here is derived from an EMBL/GenBank/DDBJ whole genome shotgun (WGS) entry which is preliminary data.</text>
</comment>
<gene>
    <name evidence="2" type="ORF">AWC05_16795</name>
</gene>
<feature type="chain" id="PRO_5013389796" evidence="1">
    <location>
        <begin position="24"/>
        <end position="100"/>
    </location>
</feature>
<dbReference type="Proteomes" id="UP000193010">
    <property type="component" value="Unassembled WGS sequence"/>
</dbReference>
<dbReference type="EMBL" id="LQOV01000008">
    <property type="protein sequence ID" value="ORV54275.1"/>
    <property type="molecule type" value="Genomic_DNA"/>
</dbReference>
<keyword evidence="1" id="KW-0732">Signal</keyword>
<name>A0A1X1UBS3_MYCFL</name>
<proteinExistence type="predicted"/>
<evidence type="ECO:0000313" key="2">
    <source>
        <dbReference type="EMBL" id="ORV54275.1"/>
    </source>
</evidence>
<evidence type="ECO:0000256" key="1">
    <source>
        <dbReference type="SAM" id="SignalP"/>
    </source>
</evidence>
<accession>A0A1X1UBS3</accession>
<dbReference type="RefSeq" id="WP_085221333.1">
    <property type="nucleotide sequence ID" value="NZ_AP022576.1"/>
</dbReference>
<protein>
    <submittedName>
        <fullName evidence="2">Excalibur domain-containing protein</fullName>
    </submittedName>
</protein>
<organism evidence="2 3">
    <name type="scientific">Mycobacterium florentinum</name>
    <dbReference type="NCBI Taxonomy" id="292462"/>
    <lineage>
        <taxon>Bacteria</taxon>
        <taxon>Bacillati</taxon>
        <taxon>Actinomycetota</taxon>
        <taxon>Actinomycetes</taxon>
        <taxon>Mycobacteriales</taxon>
        <taxon>Mycobacteriaceae</taxon>
        <taxon>Mycobacterium</taxon>
        <taxon>Mycobacterium simiae complex</taxon>
    </lineage>
</organism>
<feature type="signal peptide" evidence="1">
    <location>
        <begin position="1"/>
        <end position="23"/>
    </location>
</feature>
<dbReference type="AlphaFoldDB" id="A0A1X1UBS3"/>
<evidence type="ECO:0000313" key="3">
    <source>
        <dbReference type="Proteomes" id="UP000193010"/>
    </source>
</evidence>
<dbReference type="STRING" id="292462.AWC05_16795"/>
<keyword evidence="3" id="KW-1185">Reference proteome</keyword>
<reference evidence="2 3" key="1">
    <citation type="submission" date="2016-01" db="EMBL/GenBank/DDBJ databases">
        <title>The new phylogeny of the genus Mycobacterium.</title>
        <authorList>
            <person name="Tarcisio F."/>
            <person name="Conor M."/>
            <person name="Antonella G."/>
            <person name="Elisabetta G."/>
            <person name="Giulia F.S."/>
            <person name="Sara T."/>
            <person name="Anna F."/>
            <person name="Clotilde B."/>
            <person name="Roberto B."/>
            <person name="Veronica D.S."/>
            <person name="Fabio R."/>
            <person name="Monica P."/>
            <person name="Olivier J."/>
            <person name="Enrico T."/>
            <person name="Nicola S."/>
        </authorList>
    </citation>
    <scope>NUCLEOTIDE SEQUENCE [LARGE SCALE GENOMIC DNA]</scope>
    <source>
        <strain evidence="2 3">DSM 44852</strain>
    </source>
</reference>